<evidence type="ECO:0000256" key="1">
    <source>
        <dbReference type="SAM" id="MobiDB-lite"/>
    </source>
</evidence>
<reference evidence="2 3" key="1">
    <citation type="submission" date="2020-03" db="EMBL/GenBank/DDBJ databases">
        <title>Dissostichus mawsoni Genome sequencing and assembly.</title>
        <authorList>
            <person name="Park H."/>
        </authorList>
    </citation>
    <scope>NUCLEOTIDE SEQUENCE [LARGE SCALE GENOMIC DNA]</scope>
    <source>
        <strain evidence="2">DM0001</strain>
        <tissue evidence="2">Muscle</tissue>
    </source>
</reference>
<proteinExistence type="predicted"/>
<name>A0A7J5XRX6_DISMA</name>
<organism evidence="2 3">
    <name type="scientific">Dissostichus mawsoni</name>
    <name type="common">Antarctic cod</name>
    <dbReference type="NCBI Taxonomy" id="36200"/>
    <lineage>
        <taxon>Eukaryota</taxon>
        <taxon>Metazoa</taxon>
        <taxon>Chordata</taxon>
        <taxon>Craniata</taxon>
        <taxon>Vertebrata</taxon>
        <taxon>Euteleostomi</taxon>
        <taxon>Actinopterygii</taxon>
        <taxon>Neopterygii</taxon>
        <taxon>Teleostei</taxon>
        <taxon>Neoteleostei</taxon>
        <taxon>Acanthomorphata</taxon>
        <taxon>Eupercaria</taxon>
        <taxon>Perciformes</taxon>
        <taxon>Notothenioidei</taxon>
        <taxon>Nototheniidae</taxon>
        <taxon>Dissostichus</taxon>
    </lineage>
</organism>
<dbReference type="EMBL" id="JAAKFY010000021">
    <property type="protein sequence ID" value="KAF3839307.1"/>
    <property type="molecule type" value="Genomic_DNA"/>
</dbReference>
<evidence type="ECO:0000313" key="2">
    <source>
        <dbReference type="EMBL" id="KAF3839307.1"/>
    </source>
</evidence>
<evidence type="ECO:0000313" key="3">
    <source>
        <dbReference type="Proteomes" id="UP000518266"/>
    </source>
</evidence>
<gene>
    <name evidence="2" type="ORF">F7725_018024</name>
</gene>
<feature type="region of interest" description="Disordered" evidence="1">
    <location>
        <begin position="155"/>
        <end position="180"/>
    </location>
</feature>
<dbReference type="Proteomes" id="UP000518266">
    <property type="component" value="Unassembled WGS sequence"/>
</dbReference>
<protein>
    <submittedName>
        <fullName evidence="2">Uncharacterized protein</fullName>
    </submittedName>
</protein>
<accession>A0A7J5XRX6</accession>
<dbReference type="AlphaFoldDB" id="A0A7J5XRX6"/>
<sequence>MLLFTLVRWFEARQEYDPLCFSLTLSSSNRGPVVFRVSPPNAHCSRASGPDWAEQSRSCCSARGKREDPEETEQDRLTELLNSIRSVRLAFSVTLEMSSVVESRVGHGDGGQGERSGLDVHRGPARVVGEDGLLGPGPGEDEGPPTAQLPLFRAVDGDRDSVTEAPTTAGFMEGRTSTAPTLTEEKTFSACELISNTSRSEVN</sequence>
<comment type="caution">
    <text evidence="2">The sequence shown here is derived from an EMBL/GenBank/DDBJ whole genome shotgun (WGS) entry which is preliminary data.</text>
</comment>
<keyword evidence="3" id="KW-1185">Reference proteome</keyword>
<dbReference type="OrthoDB" id="10643826at2759"/>